<feature type="domain" description="O-methyltransferase dimerisation" evidence="5">
    <location>
        <begin position="17"/>
        <end position="89"/>
    </location>
</feature>
<dbReference type="SUPFAM" id="SSF46785">
    <property type="entry name" value="Winged helix' DNA-binding domain"/>
    <property type="match status" value="1"/>
</dbReference>
<accession>A0A0W8G940</accession>
<sequence>MALVTPTTSFEPIESILFASTIAKGLMAALDLGVFGHLAQGEKSAGELAAATGTLPDRLEALLDLLAARGVLEKTASGYANSPEAMEYLVPGRALYQGRAMALNMQYFGPLERDLVTALRREDGARHEADAAWAMEEVMEGTAGHAASGALVRVTRLISGLPGFAAMRTMADVGGNHGEFTMALLDENPKLAGTIFDLPHVAPLSEARCRARGYGDRVAAVAFDLRTDSLGEAVFDLALASHVLYGVAGDMERGVGTVARALRPGGWLVSHHFAPGSRDAASEAGQELLTRLSGYPTHFLPLEAIEGAMARHGLGDFVVEAAAPPLGGGLIVASRKR</sequence>
<dbReference type="EMBL" id="LNQE01000053">
    <property type="protein sequence ID" value="KUG29668.1"/>
    <property type="molecule type" value="Genomic_DNA"/>
</dbReference>
<feature type="domain" description="O-methyltransferase C-terminal" evidence="4">
    <location>
        <begin position="156"/>
        <end position="269"/>
    </location>
</feature>
<dbReference type="GO" id="GO:0032259">
    <property type="term" value="P:methylation"/>
    <property type="evidence" value="ECO:0007669"/>
    <property type="project" value="UniProtKB-KW"/>
</dbReference>
<reference evidence="6" key="1">
    <citation type="journal article" date="2015" name="Proc. Natl. Acad. Sci. U.S.A.">
        <title>Networks of energetic and metabolic interactions define dynamics in microbial communities.</title>
        <authorList>
            <person name="Embree M."/>
            <person name="Liu J.K."/>
            <person name="Al-Bassam M.M."/>
            <person name="Zengler K."/>
        </authorList>
    </citation>
    <scope>NUCLEOTIDE SEQUENCE</scope>
</reference>
<dbReference type="Pfam" id="PF00891">
    <property type="entry name" value="Methyltransf_2"/>
    <property type="match status" value="1"/>
</dbReference>
<dbReference type="InterPro" id="IPR029063">
    <property type="entry name" value="SAM-dependent_MTases_sf"/>
</dbReference>
<dbReference type="GO" id="GO:0008171">
    <property type="term" value="F:O-methyltransferase activity"/>
    <property type="evidence" value="ECO:0007669"/>
    <property type="project" value="InterPro"/>
</dbReference>
<dbReference type="InterPro" id="IPR012967">
    <property type="entry name" value="COMT_dimerisation"/>
</dbReference>
<dbReference type="Gene3D" id="3.40.50.150">
    <property type="entry name" value="Vaccinia Virus protein VP39"/>
    <property type="match status" value="1"/>
</dbReference>
<dbReference type="InterPro" id="IPR036390">
    <property type="entry name" value="WH_DNA-bd_sf"/>
</dbReference>
<evidence type="ECO:0000256" key="3">
    <source>
        <dbReference type="ARBA" id="ARBA00022691"/>
    </source>
</evidence>
<dbReference type="PROSITE" id="PS51683">
    <property type="entry name" value="SAM_OMT_II"/>
    <property type="match status" value="1"/>
</dbReference>
<evidence type="ECO:0000259" key="4">
    <source>
        <dbReference type="Pfam" id="PF00891"/>
    </source>
</evidence>
<keyword evidence="3" id="KW-0949">S-adenosyl-L-methionine</keyword>
<organism evidence="6">
    <name type="scientific">hydrocarbon metagenome</name>
    <dbReference type="NCBI Taxonomy" id="938273"/>
    <lineage>
        <taxon>unclassified sequences</taxon>
        <taxon>metagenomes</taxon>
        <taxon>ecological metagenomes</taxon>
    </lineage>
</organism>
<protein>
    <submittedName>
        <fullName evidence="6">O-methyltransferase, family 2</fullName>
    </submittedName>
</protein>
<name>A0A0W8G940_9ZZZZ</name>
<keyword evidence="1 6" id="KW-0489">Methyltransferase</keyword>
<dbReference type="CDD" id="cd02440">
    <property type="entry name" value="AdoMet_MTases"/>
    <property type="match status" value="1"/>
</dbReference>
<dbReference type="InterPro" id="IPR036388">
    <property type="entry name" value="WH-like_DNA-bd_sf"/>
</dbReference>
<evidence type="ECO:0000259" key="5">
    <source>
        <dbReference type="Pfam" id="PF08100"/>
    </source>
</evidence>
<dbReference type="Pfam" id="PF08100">
    <property type="entry name" value="Dimerisation"/>
    <property type="match status" value="1"/>
</dbReference>
<evidence type="ECO:0000256" key="1">
    <source>
        <dbReference type="ARBA" id="ARBA00022603"/>
    </source>
</evidence>
<evidence type="ECO:0000256" key="2">
    <source>
        <dbReference type="ARBA" id="ARBA00022679"/>
    </source>
</evidence>
<dbReference type="PANTHER" id="PTHR43712:SF2">
    <property type="entry name" value="O-METHYLTRANSFERASE CICE"/>
    <property type="match status" value="1"/>
</dbReference>
<dbReference type="AlphaFoldDB" id="A0A0W8G940"/>
<evidence type="ECO:0000313" key="6">
    <source>
        <dbReference type="EMBL" id="KUG29668.1"/>
    </source>
</evidence>
<keyword evidence="2 6" id="KW-0808">Transferase</keyword>
<dbReference type="PANTHER" id="PTHR43712">
    <property type="entry name" value="PUTATIVE (AFU_ORTHOLOGUE AFUA_4G14580)-RELATED"/>
    <property type="match status" value="1"/>
</dbReference>
<dbReference type="InterPro" id="IPR001077">
    <property type="entry name" value="COMT_C"/>
</dbReference>
<proteinExistence type="predicted"/>
<dbReference type="Gene3D" id="1.10.10.10">
    <property type="entry name" value="Winged helix-like DNA-binding domain superfamily/Winged helix DNA-binding domain"/>
    <property type="match status" value="1"/>
</dbReference>
<dbReference type="GO" id="GO:0046983">
    <property type="term" value="F:protein dimerization activity"/>
    <property type="evidence" value="ECO:0007669"/>
    <property type="project" value="InterPro"/>
</dbReference>
<dbReference type="InterPro" id="IPR016461">
    <property type="entry name" value="COMT-like"/>
</dbReference>
<dbReference type="SUPFAM" id="SSF53335">
    <property type="entry name" value="S-adenosyl-L-methionine-dependent methyltransferases"/>
    <property type="match status" value="1"/>
</dbReference>
<gene>
    <name evidence="6" type="ORF">ASZ90_000438</name>
</gene>
<comment type="caution">
    <text evidence="6">The sequence shown here is derived from an EMBL/GenBank/DDBJ whole genome shotgun (WGS) entry which is preliminary data.</text>
</comment>